<dbReference type="Proteomes" id="UP001278500">
    <property type="component" value="Unassembled WGS sequence"/>
</dbReference>
<gene>
    <name evidence="2" type="ORF">B0H65DRAFT_575564</name>
</gene>
<dbReference type="GeneID" id="87867778"/>
<accession>A0AAE0JCR5</accession>
<reference evidence="2" key="1">
    <citation type="journal article" date="2023" name="Mol. Phylogenet. Evol.">
        <title>Genome-scale phylogeny and comparative genomics of the fungal order Sordariales.</title>
        <authorList>
            <person name="Hensen N."/>
            <person name="Bonometti L."/>
            <person name="Westerberg I."/>
            <person name="Brannstrom I.O."/>
            <person name="Guillou S."/>
            <person name="Cros-Aarteil S."/>
            <person name="Calhoun S."/>
            <person name="Haridas S."/>
            <person name="Kuo A."/>
            <person name="Mondo S."/>
            <person name="Pangilinan J."/>
            <person name="Riley R."/>
            <person name="LaButti K."/>
            <person name="Andreopoulos B."/>
            <person name="Lipzen A."/>
            <person name="Chen C."/>
            <person name="Yan M."/>
            <person name="Daum C."/>
            <person name="Ng V."/>
            <person name="Clum A."/>
            <person name="Steindorff A."/>
            <person name="Ohm R.A."/>
            <person name="Martin F."/>
            <person name="Silar P."/>
            <person name="Natvig D.O."/>
            <person name="Lalanne C."/>
            <person name="Gautier V."/>
            <person name="Ament-Velasquez S.L."/>
            <person name="Kruys A."/>
            <person name="Hutchinson M.I."/>
            <person name="Powell A.J."/>
            <person name="Barry K."/>
            <person name="Miller A.N."/>
            <person name="Grigoriev I.V."/>
            <person name="Debuchy R."/>
            <person name="Gladieux P."/>
            <person name="Hiltunen Thoren M."/>
            <person name="Johannesson H."/>
        </authorList>
    </citation>
    <scope>NUCLEOTIDE SEQUENCE</scope>
    <source>
        <strain evidence="2">CBS 560.94</strain>
    </source>
</reference>
<dbReference type="EMBL" id="JAUEPP010000005">
    <property type="protein sequence ID" value="KAK3342408.1"/>
    <property type="molecule type" value="Genomic_DNA"/>
</dbReference>
<sequence length="162" mass="18045">MLGVSLFTSARNVVDIFDAKLSEYPVYSLQAPSEPSKQTRPPDNQKPNLTKHQKPTKPINPPTMCKYILLPGVHVHDWTPTNQQYAGVGARCSHAVEYKKRQEVTYDSRFCQCDTVVEHDPQANGRSSGLASVGNVQVPCATCRKKEPWAKNHGTTQNPIED</sequence>
<comment type="caution">
    <text evidence="2">The sequence shown here is derived from an EMBL/GenBank/DDBJ whole genome shotgun (WGS) entry which is preliminary data.</text>
</comment>
<feature type="compositionally biased region" description="Polar residues" evidence="1">
    <location>
        <begin position="30"/>
        <end position="48"/>
    </location>
</feature>
<proteinExistence type="predicted"/>
<reference evidence="2" key="2">
    <citation type="submission" date="2023-06" db="EMBL/GenBank/DDBJ databases">
        <authorList>
            <consortium name="Lawrence Berkeley National Laboratory"/>
            <person name="Haridas S."/>
            <person name="Hensen N."/>
            <person name="Bonometti L."/>
            <person name="Westerberg I."/>
            <person name="Brannstrom I.O."/>
            <person name="Guillou S."/>
            <person name="Cros-Aarteil S."/>
            <person name="Calhoun S."/>
            <person name="Kuo A."/>
            <person name="Mondo S."/>
            <person name="Pangilinan J."/>
            <person name="Riley R."/>
            <person name="Labutti K."/>
            <person name="Andreopoulos B."/>
            <person name="Lipzen A."/>
            <person name="Chen C."/>
            <person name="Yanf M."/>
            <person name="Daum C."/>
            <person name="Ng V."/>
            <person name="Clum A."/>
            <person name="Steindorff A."/>
            <person name="Ohm R."/>
            <person name="Martin F."/>
            <person name="Silar P."/>
            <person name="Natvig D."/>
            <person name="Lalanne C."/>
            <person name="Gautier V."/>
            <person name="Ament-Velasquez S.L."/>
            <person name="Kruys A."/>
            <person name="Hutchinson M.I."/>
            <person name="Powell A.J."/>
            <person name="Barry K."/>
            <person name="Miller A.N."/>
            <person name="Grigoriev I.V."/>
            <person name="Debuchy R."/>
            <person name="Gladieux P."/>
            <person name="Thoren M.H."/>
            <person name="Johannesson H."/>
        </authorList>
    </citation>
    <scope>NUCLEOTIDE SEQUENCE</scope>
    <source>
        <strain evidence="2">CBS 560.94</strain>
    </source>
</reference>
<feature type="region of interest" description="Disordered" evidence="1">
    <location>
        <begin position="30"/>
        <end position="60"/>
    </location>
</feature>
<organism evidence="2 3">
    <name type="scientific">Neurospora tetraspora</name>
    <dbReference type="NCBI Taxonomy" id="94610"/>
    <lineage>
        <taxon>Eukaryota</taxon>
        <taxon>Fungi</taxon>
        <taxon>Dikarya</taxon>
        <taxon>Ascomycota</taxon>
        <taxon>Pezizomycotina</taxon>
        <taxon>Sordariomycetes</taxon>
        <taxon>Sordariomycetidae</taxon>
        <taxon>Sordariales</taxon>
        <taxon>Sordariaceae</taxon>
        <taxon>Neurospora</taxon>
    </lineage>
</organism>
<protein>
    <submittedName>
        <fullName evidence="2">Uncharacterized protein</fullName>
    </submittedName>
</protein>
<evidence type="ECO:0000313" key="2">
    <source>
        <dbReference type="EMBL" id="KAK3342408.1"/>
    </source>
</evidence>
<keyword evidence="3" id="KW-1185">Reference proteome</keyword>
<evidence type="ECO:0000256" key="1">
    <source>
        <dbReference type="SAM" id="MobiDB-lite"/>
    </source>
</evidence>
<evidence type="ECO:0000313" key="3">
    <source>
        <dbReference type="Proteomes" id="UP001278500"/>
    </source>
</evidence>
<dbReference type="RefSeq" id="XP_062680201.1">
    <property type="nucleotide sequence ID" value="XM_062830624.1"/>
</dbReference>
<dbReference type="AlphaFoldDB" id="A0AAE0JCR5"/>
<name>A0AAE0JCR5_9PEZI</name>